<dbReference type="EMBL" id="JADIMZ010000075">
    <property type="protein sequence ID" value="MBO8432637.1"/>
    <property type="molecule type" value="Genomic_DNA"/>
</dbReference>
<dbReference type="InterPro" id="IPR016047">
    <property type="entry name" value="M23ase_b-sheet_dom"/>
</dbReference>
<dbReference type="PANTHER" id="PTHR21666">
    <property type="entry name" value="PEPTIDASE-RELATED"/>
    <property type="match status" value="1"/>
</dbReference>
<feature type="transmembrane region" description="Helical" evidence="1">
    <location>
        <begin position="32"/>
        <end position="54"/>
    </location>
</feature>
<protein>
    <submittedName>
        <fullName evidence="3">M23 family metallopeptidase</fullName>
    </submittedName>
</protein>
<accession>A0A9D9H276</accession>
<reference evidence="3" key="1">
    <citation type="submission" date="2020-10" db="EMBL/GenBank/DDBJ databases">
        <authorList>
            <person name="Gilroy R."/>
        </authorList>
    </citation>
    <scope>NUCLEOTIDE SEQUENCE</scope>
    <source>
        <strain evidence="3">2889</strain>
    </source>
</reference>
<gene>
    <name evidence="3" type="ORF">IAB08_05035</name>
</gene>
<reference evidence="3" key="2">
    <citation type="journal article" date="2021" name="PeerJ">
        <title>Extensive microbial diversity within the chicken gut microbiome revealed by metagenomics and culture.</title>
        <authorList>
            <person name="Gilroy R."/>
            <person name="Ravi A."/>
            <person name="Getino M."/>
            <person name="Pursley I."/>
            <person name="Horton D.L."/>
            <person name="Alikhan N.F."/>
            <person name="Baker D."/>
            <person name="Gharbi K."/>
            <person name="Hall N."/>
            <person name="Watson M."/>
            <person name="Adriaenssens E.M."/>
            <person name="Foster-Nyarko E."/>
            <person name="Jarju S."/>
            <person name="Secka A."/>
            <person name="Antonio M."/>
            <person name="Oren A."/>
            <person name="Chaudhuri R.R."/>
            <person name="La Ragione R."/>
            <person name="Hildebrand F."/>
            <person name="Pallen M.J."/>
        </authorList>
    </citation>
    <scope>NUCLEOTIDE SEQUENCE</scope>
    <source>
        <strain evidence="3">2889</strain>
    </source>
</reference>
<evidence type="ECO:0000259" key="2">
    <source>
        <dbReference type="Pfam" id="PF01551"/>
    </source>
</evidence>
<dbReference type="CDD" id="cd12797">
    <property type="entry name" value="M23_peptidase"/>
    <property type="match status" value="1"/>
</dbReference>
<keyword evidence="1" id="KW-1133">Transmembrane helix</keyword>
<evidence type="ECO:0000313" key="3">
    <source>
        <dbReference type="EMBL" id="MBO8432637.1"/>
    </source>
</evidence>
<name>A0A9D9H276_9BACT</name>
<dbReference type="InterPro" id="IPR011055">
    <property type="entry name" value="Dup_hybrid_motif"/>
</dbReference>
<dbReference type="SUPFAM" id="SSF51261">
    <property type="entry name" value="Duplicated hybrid motif"/>
    <property type="match status" value="1"/>
</dbReference>
<dbReference type="FunFam" id="2.70.70.10:FF:000006">
    <property type="entry name" value="M23 family peptidase"/>
    <property type="match status" value="1"/>
</dbReference>
<sequence length="323" mass="36950">MAKKKSDVYYLDPASLSVKKVRVSLRQRIFRWLRILFVGAFVFAVAFFISTYYIESPREKQLSKDLYVAETQYRYLTQRVDELEKVLGDIQNRDNNLYRLIFEAEPTHPQNALNQNYHEFSNNEIADAIISTSKGIDHLANELYAQSISFDQIYELAKQKDRRMECIPAIYPVSKYISRMSSGFGFRFHPIYKTLRMHTGVDIAAPRGTPIYATGDGKVTVAARNAAGYSGYGVVCRVDHGFGYETLYAHMDELAVKKGQEVHRGDTIGYVGTTGASSGYHLHYEVLVNGKRVNPVYYFFIDISPEEFLEIFEKSQEVNQSLS</sequence>
<dbReference type="InterPro" id="IPR050570">
    <property type="entry name" value="Cell_wall_metabolism_enzyme"/>
</dbReference>
<feature type="domain" description="M23ase beta-sheet core" evidence="2">
    <location>
        <begin position="196"/>
        <end position="295"/>
    </location>
</feature>
<evidence type="ECO:0000256" key="1">
    <source>
        <dbReference type="SAM" id="Phobius"/>
    </source>
</evidence>
<evidence type="ECO:0000313" key="4">
    <source>
        <dbReference type="Proteomes" id="UP000823612"/>
    </source>
</evidence>
<dbReference type="Pfam" id="PF01551">
    <property type="entry name" value="Peptidase_M23"/>
    <property type="match status" value="1"/>
</dbReference>
<proteinExistence type="predicted"/>
<keyword evidence="1" id="KW-0472">Membrane</keyword>
<comment type="caution">
    <text evidence="3">The sequence shown here is derived from an EMBL/GenBank/DDBJ whole genome shotgun (WGS) entry which is preliminary data.</text>
</comment>
<dbReference type="AlphaFoldDB" id="A0A9D9H276"/>
<keyword evidence="1" id="KW-0812">Transmembrane</keyword>
<dbReference type="Gene3D" id="2.70.70.10">
    <property type="entry name" value="Glucose Permease (Domain IIA)"/>
    <property type="match status" value="1"/>
</dbReference>
<dbReference type="GO" id="GO:0004222">
    <property type="term" value="F:metalloendopeptidase activity"/>
    <property type="evidence" value="ECO:0007669"/>
    <property type="project" value="TreeGrafter"/>
</dbReference>
<dbReference type="Proteomes" id="UP000823612">
    <property type="component" value="Unassembled WGS sequence"/>
</dbReference>
<dbReference type="PANTHER" id="PTHR21666:SF286">
    <property type="entry name" value="LIPOPROTEIN NLPD"/>
    <property type="match status" value="1"/>
</dbReference>
<organism evidence="3 4">
    <name type="scientific">Candidatus Pullibacteroides excrementavium</name>
    <dbReference type="NCBI Taxonomy" id="2840905"/>
    <lineage>
        <taxon>Bacteria</taxon>
        <taxon>Pseudomonadati</taxon>
        <taxon>Bacteroidota</taxon>
        <taxon>Bacteroidia</taxon>
        <taxon>Bacteroidales</taxon>
        <taxon>Candidatus Pullibacteroides</taxon>
    </lineage>
</organism>